<accession>A0A2T9ZKG8</accession>
<feature type="compositionally biased region" description="Polar residues" evidence="2">
    <location>
        <begin position="194"/>
        <end position="212"/>
    </location>
</feature>
<feature type="compositionally biased region" description="Basic and acidic residues" evidence="2">
    <location>
        <begin position="1"/>
        <end position="11"/>
    </location>
</feature>
<organism evidence="3 4">
    <name type="scientific">Smittium megazygosporum</name>
    <dbReference type="NCBI Taxonomy" id="133381"/>
    <lineage>
        <taxon>Eukaryota</taxon>
        <taxon>Fungi</taxon>
        <taxon>Fungi incertae sedis</taxon>
        <taxon>Zoopagomycota</taxon>
        <taxon>Kickxellomycotina</taxon>
        <taxon>Harpellomycetes</taxon>
        <taxon>Harpellales</taxon>
        <taxon>Legeriomycetaceae</taxon>
        <taxon>Smittium</taxon>
    </lineage>
</organism>
<feature type="coiled-coil region" evidence="1">
    <location>
        <begin position="615"/>
        <end position="649"/>
    </location>
</feature>
<dbReference type="Proteomes" id="UP000245609">
    <property type="component" value="Unassembled WGS sequence"/>
</dbReference>
<feature type="compositionally biased region" description="Polar residues" evidence="2">
    <location>
        <begin position="166"/>
        <end position="184"/>
    </location>
</feature>
<evidence type="ECO:0000313" key="4">
    <source>
        <dbReference type="Proteomes" id="UP000245609"/>
    </source>
</evidence>
<proteinExistence type="predicted"/>
<name>A0A2T9ZKG8_9FUNG</name>
<keyword evidence="1" id="KW-0175">Coiled coil</keyword>
<feature type="compositionally biased region" description="Low complexity" evidence="2">
    <location>
        <begin position="15"/>
        <end position="26"/>
    </location>
</feature>
<evidence type="ECO:0000256" key="1">
    <source>
        <dbReference type="SAM" id="Coils"/>
    </source>
</evidence>
<evidence type="ECO:0000256" key="2">
    <source>
        <dbReference type="SAM" id="MobiDB-lite"/>
    </source>
</evidence>
<feature type="region of interest" description="Disordered" evidence="2">
    <location>
        <begin position="1"/>
        <end position="230"/>
    </location>
</feature>
<evidence type="ECO:0000313" key="3">
    <source>
        <dbReference type="EMBL" id="PVV05017.1"/>
    </source>
</evidence>
<comment type="caution">
    <text evidence="3">The sequence shown here is derived from an EMBL/GenBank/DDBJ whole genome shotgun (WGS) entry which is preliminary data.</text>
</comment>
<dbReference type="AlphaFoldDB" id="A0A2T9ZKG8"/>
<sequence>MEQHLDDRGHSSEGNFNSSNDSSPFNDDLDDFPTNDATFTGSNFDEWIEKHALLNEQAEPDQHMMSDLDYDSQGNYSQFEGDSEESSIGSERSQDNNDEVTNQGAFEVNLIESDSDENSEFESSSESQYVNQDEYSSDIDPSLHPESVLLPESESMYKVGSEAGFNLNSDSEAGVETGSNLNSDSEVEPELGPNYNSDSEAGAETGSNLNSDSEVEPELGPNYNSDSEVGAEVESNLELILKSEMALECKSSNYSNPGSSSVVLDNQDTALFNELLGEFLQEPSHENNENFFALPDVSNDEQDTTLPSGEFPNEKYIYGYVNKNSCVSISVDSDDIILSEGESNSSDNPISSINVNAENMSNFEHFKGQEYNLPNSGNPLLEPNESHEDNSCLKPSGFLTSSFQPKIFNDNDLKNSLSNEHDFSRYTTEAPDMSDTSLLRSDSSFMFNKRILLGNRVIKTVPCQEQHLPPSNYKLLSRKSNEGPGILSSSVQDSPELCAAVNYFGTLVEKLENFTNELSNLSSKIDFSQTSDCLQAKDLKHGLNFESRAPEDSGESLYFKNSAFSDIHSGKSGENETTSLSKTKLCEEILNSVDKTGTVPEFLKNCGTSLDDPIIKLILAEYQSLQSEYRTVQNKLEKAKKKVDIFESKFGVLDEGDYESTSEEQTIENNKFAIDNGQYDTGSPTTLPRKRKRQIIRSAYTVGKVKNRLSELDGKKEMMDEDGTKSHFGGGENNATPLTNKKRLLNSEWNSNYTPVKQRMINTPNSLRNISKIGSLLNTISTPATQKVLKSRYPNNWISNKHNIKK</sequence>
<reference evidence="3 4" key="1">
    <citation type="journal article" date="2018" name="MBio">
        <title>Comparative Genomics Reveals the Core Gene Toolbox for the Fungus-Insect Symbiosis.</title>
        <authorList>
            <person name="Wang Y."/>
            <person name="Stata M."/>
            <person name="Wang W."/>
            <person name="Stajich J.E."/>
            <person name="White M.M."/>
            <person name="Moncalvo J.M."/>
        </authorList>
    </citation>
    <scope>NUCLEOTIDE SEQUENCE [LARGE SCALE GENOMIC DNA]</scope>
    <source>
        <strain evidence="3 4">SC-DP-2</strain>
    </source>
</reference>
<feature type="region of interest" description="Disordered" evidence="2">
    <location>
        <begin position="719"/>
        <end position="738"/>
    </location>
</feature>
<dbReference type="EMBL" id="MBFS01000050">
    <property type="protein sequence ID" value="PVV05017.1"/>
    <property type="molecule type" value="Genomic_DNA"/>
</dbReference>
<gene>
    <name evidence="3" type="ORF">BB560_000471</name>
</gene>
<protein>
    <submittedName>
        <fullName evidence="3">Uncharacterized protein</fullName>
    </submittedName>
</protein>
<keyword evidence="4" id="KW-1185">Reference proteome</keyword>